<evidence type="ECO:0000313" key="3">
    <source>
        <dbReference type="Proteomes" id="UP000731519"/>
    </source>
</evidence>
<dbReference type="Gene3D" id="1.25.40.10">
    <property type="entry name" value="Tetratricopeptide repeat domain"/>
    <property type="match status" value="1"/>
</dbReference>
<dbReference type="Proteomes" id="UP000731519">
    <property type="component" value="Unassembled WGS sequence"/>
</dbReference>
<dbReference type="InterPro" id="IPR011990">
    <property type="entry name" value="TPR-like_helical_dom_sf"/>
</dbReference>
<keyword evidence="3" id="KW-1185">Reference proteome</keyword>
<evidence type="ECO:0000256" key="1">
    <source>
        <dbReference type="SAM" id="MobiDB-lite"/>
    </source>
</evidence>
<evidence type="ECO:0000313" key="2">
    <source>
        <dbReference type="EMBL" id="KAF0648117.1"/>
    </source>
</evidence>
<gene>
    <name evidence="2" type="ORF">K701_20280</name>
</gene>
<reference evidence="2 3" key="1">
    <citation type="submission" date="2013-05" db="EMBL/GenBank/DDBJ databases">
        <title>Genome Sequence of Streptomyces fradiae.</title>
        <authorList>
            <person name="Kirby R."/>
        </authorList>
    </citation>
    <scope>NUCLEOTIDE SEQUENCE [LARGE SCALE GENOMIC DNA]</scope>
    <source>
        <strain evidence="2 3">ATCC 10745</strain>
    </source>
</reference>
<name>A0ABQ6XQV6_STRFR</name>
<protein>
    <submittedName>
        <fullName evidence="2">Uncharacterized protein</fullName>
    </submittedName>
</protein>
<organism evidence="2 3">
    <name type="scientific">Streptomyces fradiae ATCC 10745 = DSM 40063</name>
    <dbReference type="NCBI Taxonomy" id="1319510"/>
    <lineage>
        <taxon>Bacteria</taxon>
        <taxon>Bacillati</taxon>
        <taxon>Actinomycetota</taxon>
        <taxon>Actinomycetes</taxon>
        <taxon>Kitasatosporales</taxon>
        <taxon>Streptomycetaceae</taxon>
        <taxon>Streptomyces</taxon>
    </lineage>
</organism>
<proteinExistence type="predicted"/>
<dbReference type="EMBL" id="ASYR01000028">
    <property type="protein sequence ID" value="KAF0648117.1"/>
    <property type="molecule type" value="Genomic_DNA"/>
</dbReference>
<comment type="caution">
    <text evidence="2">The sequence shown here is derived from an EMBL/GenBank/DDBJ whole genome shotgun (WGS) entry which is preliminary data.</text>
</comment>
<accession>A0ABQ6XQV6</accession>
<feature type="region of interest" description="Disordered" evidence="1">
    <location>
        <begin position="1"/>
        <end position="27"/>
    </location>
</feature>
<sequence>MGGQAPDHTPLGGEPGGGGPRVGPERSYRALARLARSGEERIEPAERADRFRPRTWV</sequence>